<comment type="caution">
    <text evidence="3">The sequence shown here is derived from an EMBL/GenBank/DDBJ whole genome shotgun (WGS) entry which is preliminary data.</text>
</comment>
<dbReference type="Proteomes" id="UP001208570">
    <property type="component" value="Unassembled WGS sequence"/>
</dbReference>
<evidence type="ECO:0000313" key="4">
    <source>
        <dbReference type="Proteomes" id="UP001208570"/>
    </source>
</evidence>
<dbReference type="SUPFAM" id="SSF54928">
    <property type="entry name" value="RNA-binding domain, RBD"/>
    <property type="match status" value="1"/>
</dbReference>
<keyword evidence="1" id="KW-0694">RNA-binding</keyword>
<dbReference type="CDD" id="cd00590">
    <property type="entry name" value="RRM_SF"/>
    <property type="match status" value="1"/>
</dbReference>
<accession>A0AAD9IQN0</accession>
<keyword evidence="4" id="KW-1185">Reference proteome</keyword>
<feature type="domain" description="RRM" evidence="2">
    <location>
        <begin position="48"/>
        <end position="122"/>
    </location>
</feature>
<dbReference type="AlphaFoldDB" id="A0AAD9IQN0"/>
<dbReference type="InterPro" id="IPR012677">
    <property type="entry name" value="Nucleotide-bd_a/b_plait_sf"/>
</dbReference>
<sequence>MRHSSVESQRCHAQLCDTFVETQQYYKPAEILSDLPMEVLNEDLLLKRYLYIGNLPPTATSQALQELFPDAKRLAVITNEDGLPKGYALAEMPTEESADRATKMYMNVEFEDCNLVVMRAWQRIPKGLLDHDTRVELLKTVKRDRLKLRGRNVDISTRRKLESEMTLSKQRLDKDCKLREELGLPAPPDIVRREELLKEKRGEEADG</sequence>
<reference evidence="3" key="1">
    <citation type="journal article" date="2023" name="Mol. Biol. Evol.">
        <title>Third-Generation Sequencing Reveals the Adaptive Role of the Epigenome in Three Deep-Sea Polychaetes.</title>
        <authorList>
            <person name="Perez M."/>
            <person name="Aroh O."/>
            <person name="Sun Y."/>
            <person name="Lan Y."/>
            <person name="Juniper S.K."/>
            <person name="Young C.R."/>
            <person name="Angers B."/>
            <person name="Qian P.Y."/>
        </authorList>
    </citation>
    <scope>NUCLEOTIDE SEQUENCE</scope>
    <source>
        <strain evidence="3">P08H-3</strain>
    </source>
</reference>
<dbReference type="EMBL" id="JAODUP010002467">
    <property type="protein sequence ID" value="KAK2138752.1"/>
    <property type="molecule type" value="Genomic_DNA"/>
</dbReference>
<dbReference type="GO" id="GO:0003723">
    <property type="term" value="F:RNA binding"/>
    <property type="evidence" value="ECO:0007669"/>
    <property type="project" value="UniProtKB-UniRule"/>
</dbReference>
<dbReference type="InterPro" id="IPR035979">
    <property type="entry name" value="RBD_domain_sf"/>
</dbReference>
<protein>
    <recommendedName>
        <fullName evidence="2">RRM domain-containing protein</fullName>
    </recommendedName>
</protein>
<dbReference type="SMART" id="SM00360">
    <property type="entry name" value="RRM"/>
    <property type="match status" value="1"/>
</dbReference>
<dbReference type="Pfam" id="PF00076">
    <property type="entry name" value="RRM_1"/>
    <property type="match status" value="1"/>
</dbReference>
<proteinExistence type="predicted"/>
<dbReference type="InterPro" id="IPR000504">
    <property type="entry name" value="RRM_dom"/>
</dbReference>
<evidence type="ECO:0000256" key="1">
    <source>
        <dbReference type="PROSITE-ProRule" id="PRU00176"/>
    </source>
</evidence>
<evidence type="ECO:0000259" key="2">
    <source>
        <dbReference type="PROSITE" id="PS50102"/>
    </source>
</evidence>
<dbReference type="PROSITE" id="PS50102">
    <property type="entry name" value="RRM"/>
    <property type="match status" value="1"/>
</dbReference>
<dbReference type="Gene3D" id="3.30.70.330">
    <property type="match status" value="1"/>
</dbReference>
<gene>
    <name evidence="3" type="ORF">LSH36_2471g00003</name>
</gene>
<evidence type="ECO:0000313" key="3">
    <source>
        <dbReference type="EMBL" id="KAK2138752.1"/>
    </source>
</evidence>
<organism evidence="3 4">
    <name type="scientific">Paralvinella palmiformis</name>
    <dbReference type="NCBI Taxonomy" id="53620"/>
    <lineage>
        <taxon>Eukaryota</taxon>
        <taxon>Metazoa</taxon>
        <taxon>Spiralia</taxon>
        <taxon>Lophotrochozoa</taxon>
        <taxon>Annelida</taxon>
        <taxon>Polychaeta</taxon>
        <taxon>Sedentaria</taxon>
        <taxon>Canalipalpata</taxon>
        <taxon>Terebellida</taxon>
        <taxon>Terebelliformia</taxon>
        <taxon>Alvinellidae</taxon>
        <taxon>Paralvinella</taxon>
    </lineage>
</organism>
<name>A0AAD9IQN0_9ANNE</name>